<dbReference type="InterPro" id="IPR025680">
    <property type="entry name" value="DddI"/>
</dbReference>
<reference evidence="1" key="1">
    <citation type="journal article" date="2014" name="Int. J. Syst. Evol. Microbiol.">
        <title>Complete genome sequence of Corynebacterium casei LMG S-19264T (=DSM 44701T), isolated from a smear-ripened cheese.</title>
        <authorList>
            <consortium name="US DOE Joint Genome Institute (JGI-PGF)"/>
            <person name="Walter F."/>
            <person name="Albersmeier A."/>
            <person name="Kalinowski J."/>
            <person name="Ruckert C."/>
        </authorList>
    </citation>
    <scope>NUCLEOTIDE SEQUENCE</scope>
    <source>
        <strain evidence="1">JCM 3313</strain>
    </source>
</reference>
<evidence type="ECO:0000313" key="1">
    <source>
        <dbReference type="EMBL" id="GGP66770.1"/>
    </source>
</evidence>
<proteinExistence type="predicted"/>
<evidence type="ECO:0008006" key="3">
    <source>
        <dbReference type="Google" id="ProtNLM"/>
    </source>
</evidence>
<keyword evidence="2" id="KW-1185">Reference proteome</keyword>
<reference evidence="1" key="2">
    <citation type="submission" date="2020-09" db="EMBL/GenBank/DDBJ databases">
        <authorList>
            <person name="Sun Q."/>
            <person name="Ohkuma M."/>
        </authorList>
    </citation>
    <scope>NUCLEOTIDE SEQUENCE</scope>
    <source>
        <strain evidence="1">JCM 3313</strain>
    </source>
</reference>
<dbReference type="RefSeq" id="WP_189225226.1">
    <property type="nucleotide sequence ID" value="NZ_BMRG01000009.1"/>
</dbReference>
<gene>
    <name evidence="1" type="ORF">GCM10010185_44490</name>
</gene>
<sequence>MIQAHYDSGVEQVRRTEDVHRLLDRLVVARNAALVHSDCEHTAWVGVRGDRGAILFADAMTGSWASLGEGPRMGPRYAGLRFPSHCEIPVTELAVAIDEFLTTGQRPTLVPWQRVR</sequence>
<dbReference type="Pfam" id="PF14430">
    <property type="entry name" value="Imm1"/>
    <property type="match status" value="1"/>
</dbReference>
<protein>
    <recommendedName>
        <fullName evidence="3">Immunity protein Imm1</fullName>
    </recommendedName>
</protein>
<organism evidence="1 2">
    <name type="scientific">Saccharothrix coeruleofusca</name>
    <dbReference type="NCBI Taxonomy" id="33919"/>
    <lineage>
        <taxon>Bacteria</taxon>
        <taxon>Bacillati</taxon>
        <taxon>Actinomycetota</taxon>
        <taxon>Actinomycetes</taxon>
        <taxon>Pseudonocardiales</taxon>
        <taxon>Pseudonocardiaceae</taxon>
        <taxon>Saccharothrix</taxon>
    </lineage>
</organism>
<name>A0A918EFM7_9PSEU</name>
<accession>A0A918EFM7</accession>
<dbReference type="Proteomes" id="UP000639606">
    <property type="component" value="Unassembled WGS sequence"/>
</dbReference>
<evidence type="ECO:0000313" key="2">
    <source>
        <dbReference type="Proteomes" id="UP000639606"/>
    </source>
</evidence>
<dbReference type="EMBL" id="BMRG01000009">
    <property type="protein sequence ID" value="GGP66770.1"/>
    <property type="molecule type" value="Genomic_DNA"/>
</dbReference>
<comment type="caution">
    <text evidence="1">The sequence shown here is derived from an EMBL/GenBank/DDBJ whole genome shotgun (WGS) entry which is preliminary data.</text>
</comment>
<dbReference type="AlphaFoldDB" id="A0A918EFM7"/>